<evidence type="ECO:0000313" key="1">
    <source>
        <dbReference type="EMBL" id="KAH7671478.1"/>
    </source>
</evidence>
<protein>
    <submittedName>
        <fullName evidence="1">DNase I-like protein</fullName>
    </submittedName>
</protein>
<gene>
    <name evidence="1" type="ORF">IHE45_10G095800</name>
</gene>
<organism evidence="1 2">
    <name type="scientific">Dioscorea alata</name>
    <name type="common">Purple yam</name>
    <dbReference type="NCBI Taxonomy" id="55571"/>
    <lineage>
        <taxon>Eukaryota</taxon>
        <taxon>Viridiplantae</taxon>
        <taxon>Streptophyta</taxon>
        <taxon>Embryophyta</taxon>
        <taxon>Tracheophyta</taxon>
        <taxon>Spermatophyta</taxon>
        <taxon>Magnoliopsida</taxon>
        <taxon>Liliopsida</taxon>
        <taxon>Dioscoreales</taxon>
        <taxon>Dioscoreaceae</taxon>
        <taxon>Dioscorea</taxon>
    </lineage>
</organism>
<reference evidence="2" key="1">
    <citation type="journal article" date="2022" name="Nat. Commun.">
        <title>Chromosome evolution and the genetic basis of agronomically important traits in greater yam.</title>
        <authorList>
            <person name="Bredeson J.V."/>
            <person name="Lyons J.B."/>
            <person name="Oniyinde I.O."/>
            <person name="Okereke N.R."/>
            <person name="Kolade O."/>
            <person name="Nnabue I."/>
            <person name="Nwadili C.O."/>
            <person name="Hribova E."/>
            <person name="Parker M."/>
            <person name="Nwogha J."/>
            <person name="Shu S."/>
            <person name="Carlson J."/>
            <person name="Kariba R."/>
            <person name="Muthemba S."/>
            <person name="Knop K."/>
            <person name="Barton G.J."/>
            <person name="Sherwood A.V."/>
            <person name="Lopez-Montes A."/>
            <person name="Asiedu R."/>
            <person name="Jamnadass R."/>
            <person name="Muchugi A."/>
            <person name="Goodstein D."/>
            <person name="Egesi C.N."/>
            <person name="Featherston J."/>
            <person name="Asfaw A."/>
            <person name="Simpson G.G."/>
            <person name="Dolezel J."/>
            <person name="Hendre P.S."/>
            <person name="Van Deynze A."/>
            <person name="Kumar P.L."/>
            <person name="Obidiegwu J.E."/>
            <person name="Bhattacharjee R."/>
            <person name="Rokhsar D.S."/>
        </authorList>
    </citation>
    <scope>NUCLEOTIDE SEQUENCE [LARGE SCALE GENOMIC DNA]</scope>
    <source>
        <strain evidence="2">cv. TDa95/00328</strain>
    </source>
</reference>
<keyword evidence="2" id="KW-1185">Reference proteome</keyword>
<evidence type="ECO:0000313" key="2">
    <source>
        <dbReference type="Proteomes" id="UP000827976"/>
    </source>
</evidence>
<proteinExistence type="predicted"/>
<dbReference type="EMBL" id="CM037020">
    <property type="protein sequence ID" value="KAH7671478.1"/>
    <property type="molecule type" value="Genomic_DNA"/>
</dbReference>
<feature type="non-terminal residue" evidence="1">
    <location>
        <position position="181"/>
    </location>
</feature>
<comment type="caution">
    <text evidence="1">The sequence shown here is derived from an EMBL/GenBank/DDBJ whole genome shotgun (WGS) entry which is preliminary data.</text>
</comment>
<dbReference type="Proteomes" id="UP000827976">
    <property type="component" value="Chromosome 10"/>
</dbReference>
<accession>A0ACB7VCG1</accession>
<sequence>MSWNIRGLNGPIKQSGLKSVIMKYKIAVMGILETRIKVENWCELWRKFQLPQWNIAHNYSSSDHGRIWVLYDSTKANVNVIEEHAQFIHYRVIMDNDIFYWTCVYGSYDPSCRMELWRGLLRLGRNISEPRLIQGDFNAVCSNEDRMGGIQVNLEAAIEFQNWILELDLVEVQRSRPKYTW</sequence>
<name>A0ACB7VCG1_DIOAL</name>